<protein>
    <submittedName>
        <fullName evidence="2">Uncharacterized protein</fullName>
    </submittedName>
</protein>
<organism evidence="2 3">
    <name type="scientific">Candidatus Avipropionibacterium avicola</name>
    <dbReference type="NCBI Taxonomy" id="2840701"/>
    <lineage>
        <taxon>Bacteria</taxon>
        <taxon>Bacillati</taxon>
        <taxon>Actinomycetota</taxon>
        <taxon>Actinomycetes</taxon>
        <taxon>Propionibacteriales</taxon>
        <taxon>Propionibacteriaceae</taxon>
        <taxon>Propionibacteriaceae incertae sedis</taxon>
        <taxon>Candidatus Avipropionibacterium</taxon>
    </lineage>
</organism>
<feature type="transmembrane region" description="Helical" evidence="1">
    <location>
        <begin position="100"/>
        <end position="126"/>
    </location>
</feature>
<keyword evidence="1" id="KW-0812">Transmembrane</keyword>
<comment type="caution">
    <text evidence="2">The sequence shown here is derived from an EMBL/GenBank/DDBJ whole genome shotgun (WGS) entry which is preliminary data.</text>
</comment>
<reference evidence="2" key="2">
    <citation type="journal article" date="2021" name="PeerJ">
        <title>Extensive microbial diversity within the chicken gut microbiome revealed by metagenomics and culture.</title>
        <authorList>
            <person name="Gilroy R."/>
            <person name="Ravi A."/>
            <person name="Getino M."/>
            <person name="Pursley I."/>
            <person name="Horton D.L."/>
            <person name="Alikhan N.F."/>
            <person name="Baker D."/>
            <person name="Gharbi K."/>
            <person name="Hall N."/>
            <person name="Watson M."/>
            <person name="Adriaenssens E.M."/>
            <person name="Foster-Nyarko E."/>
            <person name="Jarju S."/>
            <person name="Secka A."/>
            <person name="Antonio M."/>
            <person name="Oren A."/>
            <person name="Chaudhuri R.R."/>
            <person name="La Ragione R."/>
            <person name="Hildebrand F."/>
            <person name="Pallen M.J."/>
        </authorList>
    </citation>
    <scope>NUCLEOTIDE SEQUENCE</scope>
    <source>
        <strain evidence="2">ChiGjej1B1-24693</strain>
    </source>
</reference>
<evidence type="ECO:0000313" key="3">
    <source>
        <dbReference type="Proteomes" id="UP000886842"/>
    </source>
</evidence>
<name>A0A9D1GV96_9ACTN</name>
<dbReference type="Proteomes" id="UP000886842">
    <property type="component" value="Unassembled WGS sequence"/>
</dbReference>
<reference evidence="2" key="1">
    <citation type="submission" date="2020-10" db="EMBL/GenBank/DDBJ databases">
        <authorList>
            <person name="Gilroy R."/>
        </authorList>
    </citation>
    <scope>NUCLEOTIDE SEQUENCE</scope>
    <source>
        <strain evidence="2">ChiGjej1B1-24693</strain>
    </source>
</reference>
<evidence type="ECO:0000256" key="1">
    <source>
        <dbReference type="SAM" id="Phobius"/>
    </source>
</evidence>
<feature type="transmembrane region" description="Helical" evidence="1">
    <location>
        <begin position="20"/>
        <end position="41"/>
    </location>
</feature>
<keyword evidence="1" id="KW-0472">Membrane</keyword>
<proteinExistence type="predicted"/>
<dbReference type="EMBL" id="DVLP01000070">
    <property type="protein sequence ID" value="HIT74408.1"/>
    <property type="molecule type" value="Genomic_DNA"/>
</dbReference>
<evidence type="ECO:0000313" key="2">
    <source>
        <dbReference type="EMBL" id="HIT74408.1"/>
    </source>
</evidence>
<dbReference type="AlphaFoldDB" id="A0A9D1GV96"/>
<keyword evidence="1" id="KW-1133">Transmembrane helix</keyword>
<accession>A0A9D1GV96</accession>
<feature type="transmembrane region" description="Helical" evidence="1">
    <location>
        <begin position="64"/>
        <end position="88"/>
    </location>
</feature>
<sequence>MDSRQSWRIDELEKIVVRALVLLQLGLSLGSLMVPIITISADPPRSTSVGGLLLGLMGMDERPASATVLIVCLVTVLLAALVTIAAMVETVSKDERTPGTIVAAIAGAVSVASSLLALLVCTGLPLRLNSRGEFHSPDVDPTFPGWGLALAAFAGVWALMTTSVVRKLRG</sequence>
<feature type="transmembrane region" description="Helical" evidence="1">
    <location>
        <begin position="146"/>
        <end position="165"/>
    </location>
</feature>
<gene>
    <name evidence="2" type="ORF">IAA98_02360</name>
</gene>